<dbReference type="RefSeq" id="WP_004898436.1">
    <property type="nucleotide sequence ID" value="NZ_BBTI01000014.1"/>
</dbReference>
<dbReference type="PANTHER" id="PTHR11070:SF63">
    <property type="entry name" value="DNA HELICASE IV"/>
    <property type="match status" value="1"/>
</dbReference>
<protein>
    <recommendedName>
        <fullName evidence="7">DNA 3'-5' helicase</fullName>
        <ecNumber evidence="7">5.6.2.4</ecNumber>
    </recommendedName>
</protein>
<dbReference type="InterPro" id="IPR000212">
    <property type="entry name" value="DNA_helicase_UvrD/REP"/>
</dbReference>
<dbReference type="Pfam" id="PF00580">
    <property type="entry name" value="UvrD-helicase"/>
    <property type="match status" value="2"/>
</dbReference>
<accession>V2UHZ8</accession>
<dbReference type="Proteomes" id="UP000018418">
    <property type="component" value="Unassembled WGS sequence"/>
</dbReference>
<evidence type="ECO:0000256" key="5">
    <source>
        <dbReference type="ARBA" id="ARBA00023235"/>
    </source>
</evidence>
<dbReference type="SUPFAM" id="SSF57783">
    <property type="entry name" value="Zinc beta-ribbon"/>
    <property type="match status" value="1"/>
</dbReference>
<keyword evidence="5" id="KW-0413">Isomerase</keyword>
<evidence type="ECO:0000256" key="6">
    <source>
        <dbReference type="ARBA" id="ARBA00034617"/>
    </source>
</evidence>
<comment type="catalytic activity">
    <reaction evidence="8">
        <text>ATP + H2O = ADP + phosphate + H(+)</text>
        <dbReference type="Rhea" id="RHEA:13065"/>
        <dbReference type="ChEBI" id="CHEBI:15377"/>
        <dbReference type="ChEBI" id="CHEBI:15378"/>
        <dbReference type="ChEBI" id="CHEBI:30616"/>
        <dbReference type="ChEBI" id="CHEBI:43474"/>
        <dbReference type="ChEBI" id="CHEBI:456216"/>
        <dbReference type="EC" id="5.6.2.4"/>
    </reaction>
</comment>
<dbReference type="Gene3D" id="3.40.50.300">
    <property type="entry name" value="P-loop containing nucleotide triphosphate hydrolases"/>
    <property type="match status" value="3"/>
</dbReference>
<evidence type="ECO:0000256" key="7">
    <source>
        <dbReference type="ARBA" id="ARBA00034808"/>
    </source>
</evidence>
<comment type="caution">
    <text evidence="11">The sequence shown here is derived from an EMBL/GenBank/DDBJ whole genome shotgun (WGS) entry which is preliminary data.</text>
</comment>
<feature type="binding site" evidence="9">
    <location>
        <begin position="211"/>
        <end position="218"/>
    </location>
    <ligand>
        <name>ATP</name>
        <dbReference type="ChEBI" id="CHEBI:30616"/>
    </ligand>
</feature>
<dbReference type="GO" id="GO:0043138">
    <property type="term" value="F:3'-5' DNA helicase activity"/>
    <property type="evidence" value="ECO:0007669"/>
    <property type="project" value="UniProtKB-EC"/>
</dbReference>
<dbReference type="PATRIC" id="fig|1341683.3.peg.2835"/>
<evidence type="ECO:0000256" key="3">
    <source>
        <dbReference type="ARBA" id="ARBA00022806"/>
    </source>
</evidence>
<keyword evidence="2 9" id="KW-0378">Hydrolase</keyword>
<evidence type="ECO:0000313" key="11">
    <source>
        <dbReference type="EMBL" id="ESK48221.1"/>
    </source>
</evidence>
<evidence type="ECO:0000256" key="1">
    <source>
        <dbReference type="ARBA" id="ARBA00022741"/>
    </source>
</evidence>
<sequence>MTRKIIRTSFLGKLFSPIRQMIVTTDYIEVQYKNQDTRQFPYQQSQGIAQLQQGFWGSRFSWHVAEQFLDYSMLNQADLNGCFEGIVQASQVALNQNLTQALNGFQTLAQQQYLRESSLATLKTTLVPLLQNYLTAQTVWQKQLDPEMLQKLDQMLTYLPLDQGKSVLRQEYEQQQLQQRHSFFEQIESNPLTEQQRLAVIRNDDRNLVLAAAGTGKTSVMVAKALDLIDSDLAHQHEILILAYNNAAAKELRERLEKRSLSCGLAAEDCPEVMTFHALGRSILQQQKIPTHLSVFTEDPTKLEIWMTEWLSHYIQSDPDGLSRFIELSYQPVNAFDFKTKAEYDRYVRDHEYRTLQGERVRGYQELLIANWLFLHGIAYQYEAPYITKRRIELGFDYRPDFYLSDADVYLEHFGIDRQGKTRPDIPSQEYNAIIRKKRELHQSCGTTLLETYHYDWTENRLEQRLAQLMQQQQIPVIQKSAQEIFEVLNQAGMISSTAKRYVKSLAAIRVERLDRTAILQRLQQQGIAFAERYAKLLDQIHQAYCQKLQDDHSIDFDDMILQATDLIRPDAFCPPWTHILVDEFQDISMARMQLLQALIRQGPSPILTVVGDDWQSIYRFSGGKLELTTRFADLVGPHSLTKLEKTYRYNNSIALTAGKFVMQNPEQYQKNVVTATQVEQSAVYLLDSHAQHQTLEGQVIELIRAIRQENATASIAVLARYRYLLNNVKDQVRSTYANIAYWTFHGSKGLEADYCILIGFSQGKTGFPNQNKEDAVVDALLPSLDRYPHSEERRLLYVAITRAKHKCYILADSRAPSEFITELLAPKYQLNILSESFASEDRQIFKCPVCTDGYFKMADGQFGEFYRCSSGSICRSKPRVCEQCGSPSLDQQEHSICQNPNCRKEIRICDQCGRPMRLRTGHYGKFWGCSGYGIPHDQCKNKKKFMA</sequence>
<dbReference type="InterPro" id="IPR014016">
    <property type="entry name" value="UvrD-like_ATP-bd"/>
</dbReference>
<evidence type="ECO:0000313" key="12">
    <source>
        <dbReference type="Proteomes" id="UP000018418"/>
    </source>
</evidence>
<dbReference type="GO" id="GO:0016887">
    <property type="term" value="F:ATP hydrolysis activity"/>
    <property type="evidence" value="ECO:0007669"/>
    <property type="project" value="RHEA"/>
</dbReference>
<dbReference type="EMBL" id="AYEU01000012">
    <property type="protein sequence ID" value="ESK48221.1"/>
    <property type="molecule type" value="Genomic_DNA"/>
</dbReference>
<dbReference type="STRING" id="396323.VH98_01365"/>
<keyword evidence="1 9" id="KW-0547">Nucleotide-binding</keyword>
<dbReference type="Gene3D" id="3.30.65.10">
    <property type="entry name" value="Bacterial Topoisomerase I, domain 1"/>
    <property type="match status" value="1"/>
</dbReference>
<gene>
    <name evidence="11" type="ORF">P255_02864</name>
</gene>
<proteinExistence type="predicted"/>
<dbReference type="PROSITE" id="PS51198">
    <property type="entry name" value="UVRD_HELICASE_ATP_BIND"/>
    <property type="match status" value="1"/>
</dbReference>
<feature type="domain" description="UvrD-like helicase ATP-binding" evidence="10">
    <location>
        <begin position="190"/>
        <end position="651"/>
    </location>
</feature>
<dbReference type="Pfam" id="PF13361">
    <property type="entry name" value="UvrD_C"/>
    <property type="match status" value="1"/>
</dbReference>
<dbReference type="HOGENOM" id="CLU_006494_1_0_6"/>
<evidence type="ECO:0000256" key="9">
    <source>
        <dbReference type="PROSITE-ProRule" id="PRU00560"/>
    </source>
</evidence>
<evidence type="ECO:0000259" key="10">
    <source>
        <dbReference type="PROSITE" id="PS51198"/>
    </source>
</evidence>
<dbReference type="GO" id="GO:0005524">
    <property type="term" value="F:ATP binding"/>
    <property type="evidence" value="ECO:0007669"/>
    <property type="project" value="UniProtKB-UniRule"/>
</dbReference>
<dbReference type="PANTHER" id="PTHR11070">
    <property type="entry name" value="UVRD / RECB / PCRA DNA HELICASE FAMILY MEMBER"/>
    <property type="match status" value="1"/>
</dbReference>
<dbReference type="EC" id="5.6.2.4" evidence="7"/>
<evidence type="ECO:0000256" key="2">
    <source>
        <dbReference type="ARBA" id="ARBA00022801"/>
    </source>
</evidence>
<dbReference type="GO" id="GO:0005829">
    <property type="term" value="C:cytosol"/>
    <property type="evidence" value="ECO:0007669"/>
    <property type="project" value="TreeGrafter"/>
</dbReference>
<reference evidence="11 12" key="1">
    <citation type="submission" date="2013-10" db="EMBL/GenBank/DDBJ databases">
        <title>The Genome Sequence of Acinetobacter brisouii CIP 110357.</title>
        <authorList>
            <consortium name="The Broad Institute Genomics Platform"/>
            <consortium name="The Broad Institute Genome Sequencing Center for Infectious Disease"/>
            <person name="Cerqueira G."/>
            <person name="Feldgarden M."/>
            <person name="Courvalin P."/>
            <person name="Grillot-Courvalin C."/>
            <person name="Clermont D."/>
            <person name="Rocha E."/>
            <person name="Yoon E.-J."/>
            <person name="Nemec A."/>
            <person name="Young S.K."/>
            <person name="Zeng Q."/>
            <person name="Gargeya S."/>
            <person name="Fitzgerald M."/>
            <person name="Abouelleil A."/>
            <person name="Alvarado L."/>
            <person name="Berlin A.M."/>
            <person name="Chapman S.B."/>
            <person name="Gainer-Dewar J."/>
            <person name="Goldberg J."/>
            <person name="Gnerre S."/>
            <person name="Griggs A."/>
            <person name="Gujja S."/>
            <person name="Hansen M."/>
            <person name="Howarth C."/>
            <person name="Imamovic A."/>
            <person name="Ireland A."/>
            <person name="Larimer J."/>
            <person name="McCowan C."/>
            <person name="Murphy C."/>
            <person name="Pearson M."/>
            <person name="Poon T.W."/>
            <person name="Priest M."/>
            <person name="Roberts A."/>
            <person name="Saif S."/>
            <person name="Shea T."/>
            <person name="Sykes S."/>
            <person name="Wortman J."/>
            <person name="Nusbaum C."/>
            <person name="Birren B."/>
        </authorList>
    </citation>
    <scope>NUCLEOTIDE SEQUENCE [LARGE SCALE GENOMIC DNA]</scope>
    <source>
        <strain evidence="11 12">CIP 110357</strain>
    </source>
</reference>
<keyword evidence="12" id="KW-1185">Reference proteome</keyword>
<dbReference type="InterPro" id="IPR014017">
    <property type="entry name" value="DNA_helicase_UvrD-like_C"/>
</dbReference>
<keyword evidence="4 9" id="KW-0067">ATP-binding</keyword>
<dbReference type="SUPFAM" id="SSF52540">
    <property type="entry name" value="P-loop containing nucleoside triphosphate hydrolases"/>
    <property type="match status" value="1"/>
</dbReference>
<comment type="catalytic activity">
    <reaction evidence="6">
        <text>Couples ATP hydrolysis with the unwinding of duplex DNA by translocating in the 3'-5' direction.</text>
        <dbReference type="EC" id="5.6.2.4"/>
    </reaction>
</comment>
<organism evidence="11 12">
    <name type="scientific">Acinetobacter brisouii CIP 110357</name>
    <dbReference type="NCBI Taxonomy" id="1341683"/>
    <lineage>
        <taxon>Bacteria</taxon>
        <taxon>Pseudomonadati</taxon>
        <taxon>Pseudomonadota</taxon>
        <taxon>Gammaproteobacteria</taxon>
        <taxon>Moraxellales</taxon>
        <taxon>Moraxellaceae</taxon>
        <taxon>Acinetobacter</taxon>
    </lineage>
</organism>
<dbReference type="InterPro" id="IPR027417">
    <property type="entry name" value="P-loop_NTPase"/>
</dbReference>
<name>V2UHZ8_9GAMM</name>
<dbReference type="GO" id="GO:0000725">
    <property type="term" value="P:recombinational repair"/>
    <property type="evidence" value="ECO:0007669"/>
    <property type="project" value="TreeGrafter"/>
</dbReference>
<dbReference type="AlphaFoldDB" id="V2UHZ8"/>
<evidence type="ECO:0000256" key="8">
    <source>
        <dbReference type="ARBA" id="ARBA00048988"/>
    </source>
</evidence>
<dbReference type="GO" id="GO:0003677">
    <property type="term" value="F:DNA binding"/>
    <property type="evidence" value="ECO:0007669"/>
    <property type="project" value="InterPro"/>
</dbReference>
<evidence type="ECO:0000256" key="4">
    <source>
        <dbReference type="ARBA" id="ARBA00022840"/>
    </source>
</evidence>
<keyword evidence="3 9" id="KW-0347">Helicase</keyword>